<dbReference type="EMBL" id="BMJA01000007">
    <property type="protein sequence ID" value="GGA51804.1"/>
    <property type="molecule type" value="Genomic_DNA"/>
</dbReference>
<dbReference type="InterPro" id="IPR021333">
    <property type="entry name" value="DUF2946"/>
</dbReference>
<organism evidence="1 2">
    <name type="scientific">Dyella nitratireducens</name>
    <dbReference type="NCBI Taxonomy" id="1849580"/>
    <lineage>
        <taxon>Bacteria</taxon>
        <taxon>Pseudomonadati</taxon>
        <taxon>Pseudomonadota</taxon>
        <taxon>Gammaproteobacteria</taxon>
        <taxon>Lysobacterales</taxon>
        <taxon>Rhodanobacteraceae</taxon>
        <taxon>Dyella</taxon>
    </lineage>
</organism>
<sequence>MALIVLMPVVSRSMPMDMAMDGMSSNVDPGCALHDAHANHHHGMPGHPDDPTARCGYCVLFSHTPVLGFDTPVVLPPIYLAPYAPRTALPHNVPATPLLHAQPRGPPLTANG</sequence>
<comment type="caution">
    <text evidence="1">The sequence shown here is derived from an EMBL/GenBank/DDBJ whole genome shotgun (WGS) entry which is preliminary data.</text>
</comment>
<accession>A0ABQ1GXC1</accession>
<reference evidence="2" key="1">
    <citation type="journal article" date="2019" name="Int. J. Syst. Evol. Microbiol.">
        <title>The Global Catalogue of Microorganisms (GCM) 10K type strain sequencing project: providing services to taxonomists for standard genome sequencing and annotation.</title>
        <authorList>
            <consortium name="The Broad Institute Genomics Platform"/>
            <consortium name="The Broad Institute Genome Sequencing Center for Infectious Disease"/>
            <person name="Wu L."/>
            <person name="Ma J."/>
        </authorList>
    </citation>
    <scope>NUCLEOTIDE SEQUENCE [LARGE SCALE GENOMIC DNA]</scope>
    <source>
        <strain evidence="2">CGMCC 1.15439</strain>
    </source>
</reference>
<protein>
    <recommendedName>
        <fullName evidence="3">DUF2946 domain-containing protein</fullName>
    </recommendedName>
</protein>
<gene>
    <name evidence="1" type="ORF">GCM10010981_46530</name>
</gene>
<proteinExistence type="predicted"/>
<evidence type="ECO:0000313" key="1">
    <source>
        <dbReference type="EMBL" id="GGA51804.1"/>
    </source>
</evidence>
<keyword evidence="2" id="KW-1185">Reference proteome</keyword>
<name>A0ABQ1GXC1_9GAMM</name>
<evidence type="ECO:0008006" key="3">
    <source>
        <dbReference type="Google" id="ProtNLM"/>
    </source>
</evidence>
<dbReference type="Proteomes" id="UP000620046">
    <property type="component" value="Unassembled WGS sequence"/>
</dbReference>
<dbReference type="Pfam" id="PF11162">
    <property type="entry name" value="DUF2946"/>
    <property type="match status" value="1"/>
</dbReference>
<evidence type="ECO:0000313" key="2">
    <source>
        <dbReference type="Proteomes" id="UP000620046"/>
    </source>
</evidence>